<dbReference type="SUPFAM" id="SSF56112">
    <property type="entry name" value="Protein kinase-like (PK-like)"/>
    <property type="match status" value="1"/>
</dbReference>
<protein>
    <submittedName>
        <fullName evidence="7">Protein kinase</fullName>
    </submittedName>
</protein>
<dbReference type="InterPro" id="IPR011009">
    <property type="entry name" value="Kinase-like_dom_sf"/>
</dbReference>
<name>A0ABW5E2K4_9BACT</name>
<dbReference type="PANTHER" id="PTHR43289">
    <property type="entry name" value="MITOGEN-ACTIVATED PROTEIN KINASE KINASE KINASE 20-RELATED"/>
    <property type="match status" value="1"/>
</dbReference>
<dbReference type="PROSITE" id="PS50005">
    <property type="entry name" value="TPR"/>
    <property type="match status" value="1"/>
</dbReference>
<evidence type="ECO:0000256" key="3">
    <source>
        <dbReference type="ARBA" id="ARBA00022777"/>
    </source>
</evidence>
<dbReference type="InterPro" id="IPR019734">
    <property type="entry name" value="TPR_rpt"/>
</dbReference>
<dbReference type="SMART" id="SM00028">
    <property type="entry name" value="TPR"/>
    <property type="match status" value="2"/>
</dbReference>
<dbReference type="InterPro" id="IPR011990">
    <property type="entry name" value="TPR-like_helical_dom_sf"/>
</dbReference>
<feature type="repeat" description="TPR" evidence="5">
    <location>
        <begin position="384"/>
        <end position="417"/>
    </location>
</feature>
<dbReference type="Gene3D" id="1.25.40.10">
    <property type="entry name" value="Tetratricopeptide repeat domain"/>
    <property type="match status" value="1"/>
</dbReference>
<keyword evidence="1" id="KW-0808">Transferase</keyword>
<accession>A0ABW5E2K4</accession>
<dbReference type="RefSeq" id="WP_377094197.1">
    <property type="nucleotide sequence ID" value="NZ_JBHSJM010000001.1"/>
</dbReference>
<reference evidence="8" key="1">
    <citation type="journal article" date="2019" name="Int. J. Syst. Evol. Microbiol.">
        <title>The Global Catalogue of Microorganisms (GCM) 10K type strain sequencing project: providing services to taxonomists for standard genome sequencing and annotation.</title>
        <authorList>
            <consortium name="The Broad Institute Genomics Platform"/>
            <consortium name="The Broad Institute Genome Sequencing Center for Infectious Disease"/>
            <person name="Wu L."/>
            <person name="Ma J."/>
        </authorList>
    </citation>
    <scope>NUCLEOTIDE SEQUENCE [LARGE SCALE GENOMIC DNA]</scope>
    <source>
        <strain evidence="8">JCM 16545</strain>
    </source>
</reference>
<keyword evidence="5" id="KW-0802">TPR repeat</keyword>
<proteinExistence type="predicted"/>
<evidence type="ECO:0000259" key="6">
    <source>
        <dbReference type="PROSITE" id="PS50011"/>
    </source>
</evidence>
<feature type="domain" description="Protein kinase" evidence="6">
    <location>
        <begin position="28"/>
        <end position="293"/>
    </location>
</feature>
<dbReference type="EMBL" id="JBHUJC010000029">
    <property type="protein sequence ID" value="MFD2276857.1"/>
    <property type="molecule type" value="Genomic_DNA"/>
</dbReference>
<dbReference type="PROSITE" id="PS50011">
    <property type="entry name" value="PROTEIN_KINASE_DOM"/>
    <property type="match status" value="1"/>
</dbReference>
<evidence type="ECO:0000256" key="5">
    <source>
        <dbReference type="PROSITE-ProRule" id="PRU00339"/>
    </source>
</evidence>
<evidence type="ECO:0000256" key="2">
    <source>
        <dbReference type="ARBA" id="ARBA00022741"/>
    </source>
</evidence>
<evidence type="ECO:0000256" key="4">
    <source>
        <dbReference type="ARBA" id="ARBA00022840"/>
    </source>
</evidence>
<dbReference type="GO" id="GO:0016301">
    <property type="term" value="F:kinase activity"/>
    <property type="evidence" value="ECO:0007669"/>
    <property type="project" value="UniProtKB-KW"/>
</dbReference>
<evidence type="ECO:0000313" key="7">
    <source>
        <dbReference type="EMBL" id="MFD2276857.1"/>
    </source>
</evidence>
<gene>
    <name evidence="7" type="ORF">ACFSQZ_10280</name>
</gene>
<evidence type="ECO:0000256" key="1">
    <source>
        <dbReference type="ARBA" id="ARBA00022679"/>
    </source>
</evidence>
<keyword evidence="2" id="KW-0547">Nucleotide-binding</keyword>
<keyword evidence="8" id="KW-1185">Reference proteome</keyword>
<dbReference type="Proteomes" id="UP001597297">
    <property type="component" value="Unassembled WGS sequence"/>
</dbReference>
<dbReference type="SMART" id="SM00220">
    <property type="entry name" value="S_TKc"/>
    <property type="match status" value="1"/>
</dbReference>
<keyword evidence="3 7" id="KW-0418">Kinase</keyword>
<dbReference type="Pfam" id="PF14559">
    <property type="entry name" value="TPR_19"/>
    <property type="match status" value="1"/>
</dbReference>
<organism evidence="7 8">
    <name type="scientific">Rubritalea spongiae</name>
    <dbReference type="NCBI Taxonomy" id="430797"/>
    <lineage>
        <taxon>Bacteria</taxon>
        <taxon>Pseudomonadati</taxon>
        <taxon>Verrucomicrobiota</taxon>
        <taxon>Verrucomicrobiia</taxon>
        <taxon>Verrucomicrobiales</taxon>
        <taxon>Rubritaleaceae</taxon>
        <taxon>Rubritalea</taxon>
    </lineage>
</organism>
<dbReference type="PANTHER" id="PTHR43289:SF34">
    <property type="entry name" value="SERINE_THREONINE-PROTEIN KINASE YBDM-RELATED"/>
    <property type="match status" value="1"/>
</dbReference>
<comment type="caution">
    <text evidence="7">The sequence shown here is derived from an EMBL/GenBank/DDBJ whole genome shotgun (WGS) entry which is preliminary data.</text>
</comment>
<keyword evidence="4" id="KW-0067">ATP-binding</keyword>
<sequence>MSESFEQHLNDFYDQEIHIHELLEAERYIDYQLVGKGVSKVVYKVTDTHCARDVAFAQMREGTFNLEEAIGFLREVQIASSFEHPNIIRIYDVGIQKGLPWFTMELNSGHTLTELIESANSPTLAERLEIFVQLCDAVSYAHERDVLHLDLKPDNVSIGKHGQVLLADWGLASSIQKQPEADLIKAPKRPDLIKGSLGYMAPEQAAFDYKKAPTSDIFGLGAILYFLLTNEPPIAGKTRDEILENTQNGTLNQFDRPSIPSRLVPLLVKVLAKSPSDRYQSASELQQEVEAYRNGFATLVEEAPPWTKLRLFCIRNKALTAITTSALLVLLCSSFYYVHAIKQSESQAVAAKIEAESQRTIAETRLNDVIAARRKARKANQDFSDTLFLLAQGQMINFDFDQALKSARAALERDPNNLEASRRLGVIYFVLQQFEEAAFYLEASQWKGAQDLIDIADAQPTSSRIDTSQLIHIFSQLPHRDFLRLYMLKYDAKIRSPKEHSKLVAFMLKETAQIEDLQFKYATRTKTLNLSGNPTLKNTFSLKNRHFKAFNLLATLPMRRLILDDTQYHRDNVGLFRPTPQCEVLFR</sequence>
<dbReference type="Pfam" id="PF00069">
    <property type="entry name" value="Pkinase"/>
    <property type="match status" value="1"/>
</dbReference>
<dbReference type="Gene3D" id="1.10.510.10">
    <property type="entry name" value="Transferase(Phosphotransferase) domain 1"/>
    <property type="match status" value="1"/>
</dbReference>
<dbReference type="InterPro" id="IPR000719">
    <property type="entry name" value="Prot_kinase_dom"/>
</dbReference>
<evidence type="ECO:0000313" key="8">
    <source>
        <dbReference type="Proteomes" id="UP001597297"/>
    </source>
</evidence>
<dbReference type="SUPFAM" id="SSF48452">
    <property type="entry name" value="TPR-like"/>
    <property type="match status" value="1"/>
</dbReference>
<dbReference type="CDD" id="cd14014">
    <property type="entry name" value="STKc_PknB_like"/>
    <property type="match status" value="1"/>
</dbReference>